<dbReference type="PANTHER" id="PTHR43477:SF1">
    <property type="entry name" value="DIHYDROANTICAPSIN 7-DEHYDROGENASE"/>
    <property type="match status" value="1"/>
</dbReference>
<keyword evidence="4" id="KW-1185">Reference proteome</keyword>
<dbReference type="SUPFAM" id="SSF51735">
    <property type="entry name" value="NAD(P)-binding Rossmann-fold domains"/>
    <property type="match status" value="1"/>
</dbReference>
<dbReference type="InterPro" id="IPR036291">
    <property type="entry name" value="NAD(P)-bd_dom_sf"/>
</dbReference>
<sequence>MKILIIGASGTIGKAVTEKLKANHEVITANHNSGDHQVDLGSKASITALFEQVGPVDAVISTTGMARFGTLEQLSDADYQLGLDNKLMGQVNLVRIGKAYLSEGGSVTLTSGFLAQNPMPGSISLSTVNGALEGFVRAAALELGESLRVNTVSPVFVTETAQAMGMGTEGTLPAEQTANAYQASIEGNMTGQILDVRDYV</sequence>
<evidence type="ECO:0000313" key="4">
    <source>
        <dbReference type="Proteomes" id="UP001500604"/>
    </source>
</evidence>
<dbReference type="RefSeq" id="WP_345197503.1">
    <property type="nucleotide sequence ID" value="NZ_BAABFL010000440.1"/>
</dbReference>
<dbReference type="InterPro" id="IPR051122">
    <property type="entry name" value="SDR_DHRS6-like"/>
</dbReference>
<comment type="similarity">
    <text evidence="1">Belongs to the short-chain dehydrogenases/reductases (SDR) family.</text>
</comment>
<dbReference type="InterPro" id="IPR002347">
    <property type="entry name" value="SDR_fam"/>
</dbReference>
<keyword evidence="2" id="KW-0560">Oxidoreductase</keyword>
<dbReference type="Pfam" id="PF13561">
    <property type="entry name" value="adh_short_C2"/>
    <property type="match status" value="1"/>
</dbReference>
<dbReference type="Gene3D" id="3.40.50.720">
    <property type="entry name" value="NAD(P)-binding Rossmann-like Domain"/>
    <property type="match status" value="1"/>
</dbReference>
<accession>A0ABP8V6S6</accession>
<gene>
    <name evidence="3" type="ORF">GCM10023116_34560</name>
</gene>
<protein>
    <submittedName>
        <fullName evidence="3">Short chain dehydrogenase</fullName>
    </submittedName>
</protein>
<evidence type="ECO:0000256" key="2">
    <source>
        <dbReference type="ARBA" id="ARBA00023002"/>
    </source>
</evidence>
<dbReference type="PANTHER" id="PTHR43477">
    <property type="entry name" value="DIHYDROANTICAPSIN 7-DEHYDROGENASE"/>
    <property type="match status" value="1"/>
</dbReference>
<dbReference type="Proteomes" id="UP001500604">
    <property type="component" value="Unassembled WGS sequence"/>
</dbReference>
<evidence type="ECO:0000256" key="1">
    <source>
        <dbReference type="ARBA" id="ARBA00006484"/>
    </source>
</evidence>
<proteinExistence type="inferred from homology"/>
<name>A0ABP8V6S6_9GAMM</name>
<dbReference type="CDD" id="cd11731">
    <property type="entry name" value="Lin1944_like_SDR_c"/>
    <property type="match status" value="1"/>
</dbReference>
<comment type="caution">
    <text evidence="3">The sequence shown here is derived from an EMBL/GenBank/DDBJ whole genome shotgun (WGS) entry which is preliminary data.</text>
</comment>
<dbReference type="EMBL" id="BAABFL010000440">
    <property type="protein sequence ID" value="GAA4651173.1"/>
    <property type="molecule type" value="Genomic_DNA"/>
</dbReference>
<dbReference type="PRINTS" id="PR00081">
    <property type="entry name" value="GDHRDH"/>
</dbReference>
<evidence type="ECO:0000313" key="3">
    <source>
        <dbReference type="EMBL" id="GAA4651173.1"/>
    </source>
</evidence>
<reference evidence="4" key="1">
    <citation type="journal article" date="2019" name="Int. J. Syst. Evol. Microbiol.">
        <title>The Global Catalogue of Microorganisms (GCM) 10K type strain sequencing project: providing services to taxonomists for standard genome sequencing and annotation.</title>
        <authorList>
            <consortium name="The Broad Institute Genomics Platform"/>
            <consortium name="The Broad Institute Genome Sequencing Center for Infectious Disease"/>
            <person name="Wu L."/>
            <person name="Ma J."/>
        </authorList>
    </citation>
    <scope>NUCLEOTIDE SEQUENCE [LARGE SCALE GENOMIC DNA]</scope>
    <source>
        <strain evidence="4">JCM 17805</strain>
    </source>
</reference>
<organism evidence="3 4">
    <name type="scientific">Kistimonas scapharcae</name>
    <dbReference type="NCBI Taxonomy" id="1036133"/>
    <lineage>
        <taxon>Bacteria</taxon>
        <taxon>Pseudomonadati</taxon>
        <taxon>Pseudomonadota</taxon>
        <taxon>Gammaproteobacteria</taxon>
        <taxon>Oceanospirillales</taxon>
        <taxon>Endozoicomonadaceae</taxon>
        <taxon>Kistimonas</taxon>
    </lineage>
</organism>
<dbReference type="NCBIfam" id="NF005754">
    <property type="entry name" value="PRK07578.1"/>
    <property type="match status" value="1"/>
</dbReference>